<name>A0A0B7H501_9FLAO</name>
<evidence type="ECO:0000313" key="1">
    <source>
        <dbReference type="EMBL" id="CEN33609.1"/>
    </source>
</evidence>
<proteinExistence type="predicted"/>
<dbReference type="EMBL" id="CDOG01000001">
    <property type="protein sequence ID" value="CEN33609.1"/>
    <property type="molecule type" value="Genomic_DNA"/>
</dbReference>
<protein>
    <submittedName>
        <fullName evidence="1">Uncharacterized protein</fullName>
    </submittedName>
</protein>
<accession>A0A0B7H501</accession>
<evidence type="ECO:0000313" key="2">
    <source>
        <dbReference type="Proteomes" id="UP000038083"/>
    </source>
</evidence>
<dbReference type="RefSeq" id="WP_018279280.1">
    <property type="nucleotide sequence ID" value="NZ_CDOF01000068.1"/>
</dbReference>
<gene>
    <name evidence="1" type="ORF">CCYN74_10069</name>
</gene>
<organism evidence="1 2">
    <name type="scientific">Capnocytophaga cynodegmi</name>
    <dbReference type="NCBI Taxonomy" id="28189"/>
    <lineage>
        <taxon>Bacteria</taxon>
        <taxon>Pseudomonadati</taxon>
        <taxon>Bacteroidota</taxon>
        <taxon>Flavobacteriia</taxon>
        <taxon>Flavobacteriales</taxon>
        <taxon>Flavobacteriaceae</taxon>
        <taxon>Capnocytophaga</taxon>
    </lineage>
</organism>
<dbReference type="Proteomes" id="UP000038083">
    <property type="component" value="Unassembled WGS sequence"/>
</dbReference>
<sequence>MENSEAKPLDKEAKVLLLKILKQGYITPEQLKELTQKIELPLIQIEVIDKREQVKDPWLNNQL</sequence>
<dbReference type="AlphaFoldDB" id="A0A0B7H501"/>
<reference evidence="1 2" key="1">
    <citation type="submission" date="2015-01" db="EMBL/GenBank/DDBJ databases">
        <authorList>
            <person name="MANFREDI Pablo"/>
        </authorList>
    </citation>
    <scope>NUCLEOTIDE SEQUENCE [LARGE SCALE GENOMIC DNA]</scope>
    <source>
        <strain evidence="1 2">Ccy74</strain>
    </source>
</reference>